<dbReference type="RefSeq" id="WP_082101815.1">
    <property type="nucleotide sequence ID" value="NZ_LAVS01000014.1"/>
</dbReference>
<dbReference type="SUPFAM" id="SSF53850">
    <property type="entry name" value="Periplasmic binding protein-like II"/>
    <property type="match status" value="1"/>
</dbReference>
<dbReference type="EMBL" id="RRCF01000001">
    <property type="protein sequence ID" value="RRJ22867.1"/>
    <property type="molecule type" value="Genomic_DNA"/>
</dbReference>
<evidence type="ECO:0000259" key="3">
    <source>
        <dbReference type="Pfam" id="PF00497"/>
    </source>
</evidence>
<dbReference type="InterPro" id="IPR001638">
    <property type="entry name" value="Solute-binding_3/MltF_N"/>
</dbReference>
<keyword evidence="5" id="KW-1185">Reference proteome</keyword>
<dbReference type="Gene3D" id="3.40.190.10">
    <property type="entry name" value="Periplasmic binding protein-like II"/>
    <property type="match status" value="2"/>
</dbReference>
<reference evidence="4 5" key="1">
    <citation type="submission" date="2018-11" db="EMBL/GenBank/DDBJ databases">
        <title>Draft genome analysis of Rheinheimera mesophila isolated from an industrial waste site.</title>
        <authorList>
            <person name="Yu Q."/>
            <person name="Qi Y."/>
            <person name="Zhang H."/>
            <person name="Lu Y."/>
            <person name="Pu J."/>
        </authorList>
    </citation>
    <scope>NUCLEOTIDE SEQUENCE [LARGE SCALE GENOMIC DNA]</scope>
    <source>
        <strain evidence="4 5">IITR13</strain>
    </source>
</reference>
<dbReference type="AlphaFoldDB" id="A0A3P3QNQ3"/>
<keyword evidence="2" id="KW-0732">Signal</keyword>
<sequence length="265" mass="31054">MTLWKVHRVRNIYRRVVLVFAAFLLPVQADAVQRELKFVLYYPQVPPYMYQDETTQRVVGLVPEILQDFFQQQNIQVQYVADNRTRAEHRLYQGDVDAMLLAKEWTQHPELLLFSAPLLEHKDYLFARQPMSAQATLPELIQGKTVCTRQYYVYDALDPYFNSNQAARVDSSSELTQLKMLLNGRCEFAFINEHVANWLLHHHFPTQALYRSAQGFNTVALTVAFHPRWKAQLTAFNHYLQEQQQQGTIAQWLKFYVTKSPNNNG</sequence>
<proteinExistence type="inferred from homology"/>
<dbReference type="Proteomes" id="UP000276260">
    <property type="component" value="Unassembled WGS sequence"/>
</dbReference>
<dbReference type="Pfam" id="PF00497">
    <property type="entry name" value="SBP_bac_3"/>
    <property type="match status" value="1"/>
</dbReference>
<feature type="domain" description="Solute-binding protein family 3/N-terminal" evidence="3">
    <location>
        <begin position="41"/>
        <end position="256"/>
    </location>
</feature>
<accession>A0A3P3QNQ3</accession>
<dbReference type="OrthoDB" id="8771774at2"/>
<comment type="caution">
    <text evidence="4">The sequence shown here is derived from an EMBL/GenBank/DDBJ whole genome shotgun (WGS) entry which is preliminary data.</text>
</comment>
<evidence type="ECO:0000313" key="5">
    <source>
        <dbReference type="Proteomes" id="UP000276260"/>
    </source>
</evidence>
<organism evidence="4 5">
    <name type="scientific">Rheinheimera mesophila</name>
    <dbReference type="NCBI Taxonomy" id="1547515"/>
    <lineage>
        <taxon>Bacteria</taxon>
        <taxon>Pseudomonadati</taxon>
        <taxon>Pseudomonadota</taxon>
        <taxon>Gammaproteobacteria</taxon>
        <taxon>Chromatiales</taxon>
        <taxon>Chromatiaceae</taxon>
        <taxon>Rheinheimera</taxon>
    </lineage>
</organism>
<name>A0A3P3QNQ3_9GAMM</name>
<gene>
    <name evidence="4" type="ORF">EIK76_01930</name>
</gene>
<evidence type="ECO:0000256" key="2">
    <source>
        <dbReference type="ARBA" id="ARBA00022729"/>
    </source>
</evidence>
<comment type="similarity">
    <text evidence="1">Belongs to the bacterial solute-binding protein 3 family.</text>
</comment>
<dbReference type="PANTHER" id="PTHR35936:SF35">
    <property type="entry name" value="L-CYSTINE-BINDING PROTEIN TCYJ"/>
    <property type="match status" value="1"/>
</dbReference>
<dbReference type="PANTHER" id="PTHR35936">
    <property type="entry name" value="MEMBRANE-BOUND LYTIC MUREIN TRANSGLYCOSYLASE F"/>
    <property type="match status" value="1"/>
</dbReference>
<protein>
    <recommendedName>
        <fullName evidence="3">Solute-binding protein family 3/N-terminal domain-containing protein</fullName>
    </recommendedName>
</protein>
<evidence type="ECO:0000313" key="4">
    <source>
        <dbReference type="EMBL" id="RRJ22867.1"/>
    </source>
</evidence>
<evidence type="ECO:0000256" key="1">
    <source>
        <dbReference type="ARBA" id="ARBA00010333"/>
    </source>
</evidence>